<dbReference type="Pfam" id="PF13041">
    <property type="entry name" value="PPR_2"/>
    <property type="match status" value="1"/>
</dbReference>
<dbReference type="GO" id="GO:0005739">
    <property type="term" value="C:mitochondrion"/>
    <property type="evidence" value="ECO:0007669"/>
    <property type="project" value="TreeGrafter"/>
</dbReference>
<evidence type="ECO:0000313" key="6">
    <source>
        <dbReference type="EMBL" id="JAT62803.1"/>
    </source>
</evidence>
<feature type="repeat" description="PPR" evidence="3">
    <location>
        <begin position="221"/>
        <end position="255"/>
    </location>
</feature>
<feature type="region of interest" description="Disordered" evidence="4">
    <location>
        <begin position="63"/>
        <end position="85"/>
    </location>
</feature>
<dbReference type="NCBIfam" id="TIGR00756">
    <property type="entry name" value="PPR"/>
    <property type="match status" value="1"/>
</dbReference>
<evidence type="ECO:0000313" key="5">
    <source>
        <dbReference type="EMBL" id="JAT61439.1"/>
    </source>
</evidence>
<protein>
    <submittedName>
        <fullName evidence="6">Pentatricopeptide repeat-containing protein At5g09450, mitochondrial</fullName>
    </submittedName>
</protein>
<dbReference type="Pfam" id="PF01535">
    <property type="entry name" value="PPR"/>
    <property type="match status" value="1"/>
</dbReference>
<dbReference type="InterPro" id="IPR011990">
    <property type="entry name" value="TPR-like_helical_dom_sf"/>
</dbReference>
<dbReference type="EMBL" id="GDJX01006497">
    <property type="protein sequence ID" value="JAT61439.1"/>
    <property type="molecule type" value="Transcribed_RNA"/>
</dbReference>
<dbReference type="AlphaFoldDB" id="A0A1D1Z7A6"/>
<evidence type="ECO:0000256" key="4">
    <source>
        <dbReference type="SAM" id="MobiDB-lite"/>
    </source>
</evidence>
<evidence type="ECO:0000256" key="3">
    <source>
        <dbReference type="PROSITE-ProRule" id="PRU00708"/>
    </source>
</evidence>
<keyword evidence="2" id="KW-0677">Repeat</keyword>
<dbReference type="PANTHER" id="PTHR45717">
    <property type="entry name" value="OS12G0527900 PROTEIN"/>
    <property type="match status" value="1"/>
</dbReference>
<name>A0A1D1Z7A6_9ARAE</name>
<dbReference type="Gene3D" id="1.25.40.10">
    <property type="entry name" value="Tetratricopeptide repeat domain"/>
    <property type="match status" value="2"/>
</dbReference>
<dbReference type="GO" id="GO:0003729">
    <property type="term" value="F:mRNA binding"/>
    <property type="evidence" value="ECO:0007669"/>
    <property type="project" value="UniProtKB-ARBA"/>
</dbReference>
<comment type="similarity">
    <text evidence="1">Belongs to the PPR family. P subfamily.</text>
</comment>
<organism evidence="6">
    <name type="scientific">Anthurium amnicola</name>
    <dbReference type="NCBI Taxonomy" id="1678845"/>
    <lineage>
        <taxon>Eukaryota</taxon>
        <taxon>Viridiplantae</taxon>
        <taxon>Streptophyta</taxon>
        <taxon>Embryophyta</taxon>
        <taxon>Tracheophyta</taxon>
        <taxon>Spermatophyta</taxon>
        <taxon>Magnoliopsida</taxon>
        <taxon>Liliopsida</taxon>
        <taxon>Araceae</taxon>
        <taxon>Pothoideae</taxon>
        <taxon>Potheae</taxon>
        <taxon>Anthurium</taxon>
    </lineage>
</organism>
<feature type="repeat" description="PPR" evidence="3">
    <location>
        <begin position="186"/>
        <end position="220"/>
    </location>
</feature>
<dbReference type="PROSITE" id="PS51375">
    <property type="entry name" value="PPR"/>
    <property type="match status" value="2"/>
</dbReference>
<dbReference type="EMBL" id="GDJX01005133">
    <property type="protein sequence ID" value="JAT62803.1"/>
    <property type="molecule type" value="Transcribed_RNA"/>
</dbReference>
<sequence length="437" mass="49364">PSQLSRPHRSLPPRSVSLRPTPMAATSFFAAVLRRRVSGIPNPSACLRSLPPFLAEETIRALSSGPSGSEDFSGMVETASRSPPEDDLRTRIFRLRLPKRSATAALERWVGEGRNVTASELRRIAGDLRRAQRYKHALEISEWMITHQEYELSDSDYSVRIDLMNKVFGIVAAEEFFEGLPSNAKSRDAYTALLHAYAGAKLVDKAENLFKRIKNSNITLNTLTYNEMMTLYISVGQTDKVASLAEELKNSSVPPDLFTYNLWVSACASTIDIAGVKRILNEMQCDPNCDDGWKTYIKMTDIYITTSHLTAVANSLVDSEKITQREWITYDFLLILYTGLGNKERINEIWKSLRMASQKMRSISYVGIISSHLMLGRLTEAGEILDEWKKAKDMEFDVSVCNRLYRAFLKADLMLVAETFQQLMLERNHKLVNSPGK</sequence>
<gene>
    <name evidence="6" type="primary">At5g09450_3</name>
    <name evidence="5" type="synonym">At5g09450_1</name>
    <name evidence="5" type="ORF">g.38358</name>
    <name evidence="6" type="ORF">g.38361</name>
</gene>
<evidence type="ECO:0000256" key="2">
    <source>
        <dbReference type="ARBA" id="ARBA00022737"/>
    </source>
</evidence>
<accession>A0A1D1Z7A6</accession>
<feature type="non-terminal residue" evidence="6">
    <location>
        <position position="1"/>
    </location>
</feature>
<reference evidence="6" key="1">
    <citation type="submission" date="2015-07" db="EMBL/GenBank/DDBJ databases">
        <title>Transcriptome Assembly of Anthurium amnicola.</title>
        <authorList>
            <person name="Suzuki J."/>
        </authorList>
    </citation>
    <scope>NUCLEOTIDE SEQUENCE</scope>
</reference>
<dbReference type="PANTHER" id="PTHR45717:SF4">
    <property type="entry name" value="OS04G0450200 PROTEIN"/>
    <property type="match status" value="1"/>
</dbReference>
<dbReference type="InterPro" id="IPR002885">
    <property type="entry name" value="PPR_rpt"/>
</dbReference>
<proteinExistence type="inferred from homology"/>
<evidence type="ECO:0000256" key="1">
    <source>
        <dbReference type="ARBA" id="ARBA00007626"/>
    </source>
</evidence>